<dbReference type="Proteomes" id="UP001168098">
    <property type="component" value="Unassembled WGS sequence"/>
</dbReference>
<organism evidence="1 2">
    <name type="scientific">Vitis rotundifolia</name>
    <name type="common">Muscadine grape</name>
    <dbReference type="NCBI Taxonomy" id="103349"/>
    <lineage>
        <taxon>Eukaryota</taxon>
        <taxon>Viridiplantae</taxon>
        <taxon>Streptophyta</taxon>
        <taxon>Embryophyta</taxon>
        <taxon>Tracheophyta</taxon>
        <taxon>Spermatophyta</taxon>
        <taxon>Magnoliopsida</taxon>
        <taxon>eudicotyledons</taxon>
        <taxon>Gunneridae</taxon>
        <taxon>Pentapetalae</taxon>
        <taxon>rosids</taxon>
        <taxon>Vitales</taxon>
        <taxon>Vitaceae</taxon>
        <taxon>Viteae</taxon>
        <taxon>Vitis</taxon>
    </lineage>
</organism>
<protein>
    <submittedName>
        <fullName evidence="1">Uncharacterized protein</fullName>
    </submittedName>
</protein>
<comment type="caution">
    <text evidence="1">The sequence shown here is derived from an EMBL/GenBank/DDBJ whole genome shotgun (WGS) entry which is preliminary data.</text>
</comment>
<dbReference type="EMBL" id="JARBHA010000007">
    <property type="protein sequence ID" value="KAJ9696060.1"/>
    <property type="molecule type" value="Genomic_DNA"/>
</dbReference>
<accession>A0AA38ZVH7</accession>
<keyword evidence="2" id="KW-1185">Reference proteome</keyword>
<reference evidence="1 2" key="1">
    <citation type="journal article" date="2023" name="BMC Biotechnol.">
        <title>Vitis rotundifolia cv Carlos genome sequencing.</title>
        <authorList>
            <person name="Huff M."/>
            <person name="Hulse-Kemp A."/>
            <person name="Scheffler B."/>
            <person name="Youngblood R."/>
            <person name="Simpson S."/>
            <person name="Babiker E."/>
            <person name="Staton M."/>
        </authorList>
    </citation>
    <scope>NUCLEOTIDE SEQUENCE [LARGE SCALE GENOMIC DNA]</scope>
    <source>
        <tissue evidence="1">Leaf</tissue>
    </source>
</reference>
<name>A0AA38ZVH7_VITRO</name>
<evidence type="ECO:0000313" key="1">
    <source>
        <dbReference type="EMBL" id="KAJ9696060.1"/>
    </source>
</evidence>
<sequence length="126" mass="13868">MAAMDTKRDDKPSNSFLGRSLRKSFTWYLEVRMARNMTTEVTEKQRATSDEIANMRNAGWRSSMGLPLSSLMPPGTVAEVAKATVAISAETTEHESEVALSHLPPFSTSSLCDSLKTSFGVWLLPL</sequence>
<evidence type="ECO:0000313" key="2">
    <source>
        <dbReference type="Proteomes" id="UP001168098"/>
    </source>
</evidence>
<dbReference type="AlphaFoldDB" id="A0AA38ZVH7"/>
<gene>
    <name evidence="1" type="ORF">PVL29_008357</name>
</gene>
<proteinExistence type="predicted"/>